<sequence length="281" mass="30612">MSPADLQAVLLDVSRSRAAKVTPARLMQRRAEDRFVQPAQQDPRRLARTRAALWEALPERFEGVELSPVAPLGVTSAVSTVPQNNVLSTIRGTEVASDPTNNLALEAAVRRKAGAERVDLATCQRVVRTQALDGPGLFAHFELFALVSSRRDLGSGRAEAEMLLDHLGFWRDVLGRLVPDQRVRLTFTTFPTEERKAAAARGVVRERILDTVQPAIPELAEDVERTKSAAYYDGTALGVACGDAELGDGGFTRWTGQLLGNAKERCLTSCISIERLTGLLP</sequence>
<keyword evidence="2" id="KW-1185">Reference proteome</keyword>
<proteinExistence type="predicted"/>
<accession>A0ABV6QK07</accession>
<dbReference type="RefSeq" id="WP_380046677.1">
    <property type="nucleotide sequence ID" value="NZ_JBHLTC010000014.1"/>
</dbReference>
<evidence type="ECO:0000313" key="1">
    <source>
        <dbReference type="EMBL" id="MFC0624865.1"/>
    </source>
</evidence>
<dbReference type="Proteomes" id="UP001589890">
    <property type="component" value="Unassembled WGS sequence"/>
</dbReference>
<organism evidence="1 2">
    <name type="scientific">Kribbella deserti</name>
    <dbReference type="NCBI Taxonomy" id="1926257"/>
    <lineage>
        <taxon>Bacteria</taxon>
        <taxon>Bacillati</taxon>
        <taxon>Actinomycetota</taxon>
        <taxon>Actinomycetes</taxon>
        <taxon>Propionibacteriales</taxon>
        <taxon>Kribbellaceae</taxon>
        <taxon>Kribbella</taxon>
    </lineage>
</organism>
<name>A0ABV6QK07_9ACTN</name>
<reference evidence="1 2" key="1">
    <citation type="submission" date="2024-09" db="EMBL/GenBank/DDBJ databases">
        <authorList>
            <person name="Sun Q."/>
            <person name="Mori K."/>
        </authorList>
    </citation>
    <scope>NUCLEOTIDE SEQUENCE [LARGE SCALE GENOMIC DNA]</scope>
    <source>
        <strain evidence="1 2">CGMCC 1.15906</strain>
    </source>
</reference>
<dbReference type="EMBL" id="JBHLTC010000014">
    <property type="protein sequence ID" value="MFC0624865.1"/>
    <property type="molecule type" value="Genomic_DNA"/>
</dbReference>
<gene>
    <name evidence="1" type="ORF">ACFFGN_12380</name>
</gene>
<evidence type="ECO:0000313" key="2">
    <source>
        <dbReference type="Proteomes" id="UP001589890"/>
    </source>
</evidence>
<comment type="caution">
    <text evidence="1">The sequence shown here is derived from an EMBL/GenBank/DDBJ whole genome shotgun (WGS) entry which is preliminary data.</text>
</comment>
<protein>
    <submittedName>
        <fullName evidence="1">Uncharacterized protein</fullName>
    </submittedName>
</protein>